<proteinExistence type="predicted"/>
<keyword evidence="1" id="KW-0167">Capsid protein</keyword>
<comment type="caution">
    <text evidence="1">The sequence shown here is derived from an EMBL/GenBank/DDBJ whole genome shotgun (WGS) entry which is preliminary data.</text>
</comment>
<organism evidence="1 2">
    <name type="scientific">Paenibacillus sambharensis</name>
    <dbReference type="NCBI Taxonomy" id="1803190"/>
    <lineage>
        <taxon>Bacteria</taxon>
        <taxon>Bacillati</taxon>
        <taxon>Bacillota</taxon>
        <taxon>Bacilli</taxon>
        <taxon>Bacillales</taxon>
        <taxon>Paenibacillaceae</taxon>
        <taxon>Paenibacillus</taxon>
    </lineage>
</organism>
<keyword evidence="1" id="KW-0946">Virion</keyword>
<reference evidence="1 2" key="1">
    <citation type="submission" date="2018-06" db="EMBL/GenBank/DDBJ databases">
        <title>Paenibacillus imtechensis sp. nov.</title>
        <authorList>
            <person name="Pinnaka A.K."/>
            <person name="Singh H."/>
            <person name="Kaur M."/>
        </authorList>
    </citation>
    <scope>NUCLEOTIDE SEQUENCE [LARGE SCALE GENOMIC DNA]</scope>
    <source>
        <strain evidence="1 2">SMB1</strain>
    </source>
</reference>
<dbReference type="Proteomes" id="UP000249522">
    <property type="component" value="Unassembled WGS sequence"/>
</dbReference>
<dbReference type="EMBL" id="QKRB01000045">
    <property type="protein sequence ID" value="PZD95092.1"/>
    <property type="molecule type" value="Genomic_DNA"/>
</dbReference>
<dbReference type="Pfam" id="PF08757">
    <property type="entry name" value="CotH"/>
    <property type="match status" value="1"/>
</dbReference>
<dbReference type="PANTHER" id="PTHR40050:SF1">
    <property type="entry name" value="INNER SPORE COAT PROTEIN H"/>
    <property type="match status" value="1"/>
</dbReference>
<protein>
    <submittedName>
        <fullName evidence="1">Spore coat protein CotH</fullName>
    </submittedName>
</protein>
<gene>
    <name evidence="1" type="ORF">DNH61_14455</name>
</gene>
<dbReference type="RefSeq" id="WP_111147393.1">
    <property type="nucleotide sequence ID" value="NZ_QKRB01000045.1"/>
</dbReference>
<dbReference type="OrthoDB" id="3235126at2"/>
<accession>A0A2W1LJA3</accession>
<name>A0A2W1LJA3_9BACL</name>
<keyword evidence="2" id="KW-1185">Reference proteome</keyword>
<evidence type="ECO:0000313" key="1">
    <source>
        <dbReference type="EMBL" id="PZD95092.1"/>
    </source>
</evidence>
<evidence type="ECO:0000313" key="2">
    <source>
        <dbReference type="Proteomes" id="UP000249522"/>
    </source>
</evidence>
<sequence>MTSAPNPLPVRHLSVLPSQWALIHRNSSESIRIPVSVTSGRRVYQAVLMVRGGHTRSCPKKSYELRIKGGHTFHWNAEYEDPSMIRNALSFHFFNRIGVPAPKTRHFQLMVNGQPLGVYLEIEAVSTAFFASRGIQFRSILYAVNDHADFSLPSSRSSGPAHLSGYELVAGGTAAVRRLEQFIRSINLLSGPKLQRILLHKLDIRNYLGWLAGAVLTGNYDGFEQNYALYEEARSGKYRIIPWDYEGTWGRNCFGKPCGSRLVSIRGYNRLTRKVLSIPANRSAYRKLLRRLLRHPFNTSAINSVVDSMYRTITPAVRMDPTRPFSYQEYAKEPSFIRQYIRERRRIIQGELKRWV</sequence>
<dbReference type="PANTHER" id="PTHR40050">
    <property type="entry name" value="INNER SPORE COAT PROTEIN H"/>
    <property type="match status" value="1"/>
</dbReference>
<dbReference type="InterPro" id="IPR014867">
    <property type="entry name" value="Spore_coat_CotH_CotH2/3/7"/>
</dbReference>
<dbReference type="AlphaFoldDB" id="A0A2W1LJA3"/>